<sequence length="78" mass="8706">MQQTAPQYKPEAAPAASNSHTAAGGLDEDDEFEEFEVEDWDAADIDGEDLELWDDDWEEDDLSEFPLQLRAMQAIGSS</sequence>
<feature type="region of interest" description="Disordered" evidence="3">
    <location>
        <begin position="1"/>
        <end position="33"/>
    </location>
</feature>
<dbReference type="GO" id="GO:0043248">
    <property type="term" value="P:proteasome assembly"/>
    <property type="evidence" value="ECO:0007669"/>
    <property type="project" value="UniProtKB-UniRule"/>
</dbReference>
<dbReference type="GO" id="GO:0008541">
    <property type="term" value="C:proteasome regulatory particle, lid subcomplex"/>
    <property type="evidence" value="ECO:0007669"/>
    <property type="project" value="UniProtKB-UniRule"/>
</dbReference>
<dbReference type="SMART" id="SM01385">
    <property type="entry name" value="DSS1_SEM1"/>
    <property type="match status" value="1"/>
</dbReference>
<protein>
    <recommendedName>
        <fullName evidence="2">26S proteasome complex subunit SEM1</fullName>
    </recommendedName>
</protein>
<dbReference type="AlphaFoldDB" id="A0A9W8HKW3"/>
<comment type="subcellular location">
    <subcellularLocation>
        <location evidence="2">Nucleus</location>
    </subcellularLocation>
</comment>
<keyword evidence="5" id="KW-1185">Reference proteome</keyword>
<comment type="similarity">
    <text evidence="1 2">Belongs to the DSS1/SEM1 family.</text>
</comment>
<organism evidence="4 5">
    <name type="scientific">Coemansia javaensis</name>
    <dbReference type="NCBI Taxonomy" id="2761396"/>
    <lineage>
        <taxon>Eukaryota</taxon>
        <taxon>Fungi</taxon>
        <taxon>Fungi incertae sedis</taxon>
        <taxon>Zoopagomycota</taxon>
        <taxon>Kickxellomycotina</taxon>
        <taxon>Kickxellomycetes</taxon>
        <taxon>Kickxellales</taxon>
        <taxon>Kickxellaceae</taxon>
        <taxon>Coemansia</taxon>
    </lineage>
</organism>
<dbReference type="Pfam" id="PF05160">
    <property type="entry name" value="DSS1_SEM1"/>
    <property type="match status" value="1"/>
</dbReference>
<feature type="compositionally biased region" description="Low complexity" evidence="3">
    <location>
        <begin position="12"/>
        <end position="23"/>
    </location>
</feature>
<comment type="function">
    <text evidence="2">Component of the 26S proteasome, a multiprotein complex involved in the ATP-dependent degradation of ubiquitinated proteins.</text>
</comment>
<dbReference type="GO" id="GO:0006406">
    <property type="term" value="P:mRNA export from nucleus"/>
    <property type="evidence" value="ECO:0007669"/>
    <property type="project" value="UniProtKB-UniRule"/>
</dbReference>
<keyword evidence="2" id="KW-0539">Nucleus</keyword>
<dbReference type="GO" id="GO:0005634">
    <property type="term" value="C:nucleus"/>
    <property type="evidence" value="ECO:0007669"/>
    <property type="project" value="UniProtKB-SubCell"/>
</dbReference>
<proteinExistence type="inferred from homology"/>
<dbReference type="InterPro" id="IPR007834">
    <property type="entry name" value="DSS1_SEM1"/>
</dbReference>
<dbReference type="EMBL" id="JANBUL010000024">
    <property type="protein sequence ID" value="KAJ2784572.1"/>
    <property type="molecule type" value="Genomic_DNA"/>
</dbReference>
<reference evidence="4" key="1">
    <citation type="submission" date="2022-07" db="EMBL/GenBank/DDBJ databases">
        <title>Phylogenomic reconstructions and comparative analyses of Kickxellomycotina fungi.</title>
        <authorList>
            <person name="Reynolds N.K."/>
            <person name="Stajich J.E."/>
            <person name="Barry K."/>
            <person name="Grigoriev I.V."/>
            <person name="Crous P."/>
            <person name="Smith M.E."/>
        </authorList>
    </citation>
    <scope>NUCLEOTIDE SEQUENCE</scope>
    <source>
        <strain evidence="4">NBRC 105414</strain>
    </source>
</reference>
<dbReference type="PANTHER" id="PTHR16771">
    <property type="entry name" value="26 PROTEASOME COMPLEX SUBUNIT DSS1"/>
    <property type="match status" value="1"/>
</dbReference>
<evidence type="ECO:0000313" key="4">
    <source>
        <dbReference type="EMBL" id="KAJ2784572.1"/>
    </source>
</evidence>
<dbReference type="Proteomes" id="UP001140217">
    <property type="component" value="Unassembled WGS sequence"/>
</dbReference>
<dbReference type="GO" id="GO:0000724">
    <property type="term" value="P:double-strand break repair via homologous recombination"/>
    <property type="evidence" value="ECO:0007669"/>
    <property type="project" value="TreeGrafter"/>
</dbReference>
<keyword evidence="2" id="KW-0647">Proteasome</keyword>
<evidence type="ECO:0000313" key="5">
    <source>
        <dbReference type="Proteomes" id="UP001140217"/>
    </source>
</evidence>
<dbReference type="PANTHER" id="PTHR16771:SF0">
    <property type="entry name" value="26S PROTEASOME COMPLEX SUBUNIT SEM1"/>
    <property type="match status" value="1"/>
</dbReference>
<comment type="caution">
    <text evidence="4">The sequence shown here is derived from an EMBL/GenBank/DDBJ whole genome shotgun (WGS) entry which is preliminary data.</text>
</comment>
<accession>A0A9W8HKW3</accession>
<evidence type="ECO:0000256" key="2">
    <source>
        <dbReference type="RuleBase" id="RU369057"/>
    </source>
</evidence>
<name>A0A9W8HKW3_9FUNG</name>
<gene>
    <name evidence="4" type="ORF">H4R18_001037</name>
</gene>
<evidence type="ECO:0000256" key="3">
    <source>
        <dbReference type="SAM" id="MobiDB-lite"/>
    </source>
</evidence>
<evidence type="ECO:0000256" key="1">
    <source>
        <dbReference type="ARBA" id="ARBA00034491"/>
    </source>
</evidence>